<dbReference type="SMART" id="SM01318">
    <property type="entry name" value="SVWC"/>
    <property type="match status" value="1"/>
</dbReference>
<keyword evidence="3" id="KW-0732">Signal</keyword>
<comment type="subcellular location">
    <subcellularLocation>
        <location evidence="1">Secreted</location>
    </subcellularLocation>
</comment>
<dbReference type="Proteomes" id="UP000076858">
    <property type="component" value="Unassembled WGS sequence"/>
</dbReference>
<sequence>MKFVICFSLCVVLAAGVQIVPKTLTREIKADVLRDFPGVCYASTQCRTFKEGEEWDLKPFCGKSVCMMGADGSLKERVSDCGPPAKPNEECKVSANATLAYPDCCPVYDCAPGVELEFPEIPVV</sequence>
<feature type="signal peptide" evidence="3">
    <location>
        <begin position="1"/>
        <end position="16"/>
    </location>
</feature>
<dbReference type="EMBL" id="LRGB01003275">
    <property type="protein sequence ID" value="KZS03402.1"/>
    <property type="molecule type" value="Genomic_DNA"/>
</dbReference>
<dbReference type="EMBL" id="GDIQ01044087">
    <property type="protein sequence ID" value="JAN50650.1"/>
    <property type="molecule type" value="Transcribed_RNA"/>
</dbReference>
<feature type="domain" description="Single" evidence="4">
    <location>
        <begin position="40"/>
        <end position="110"/>
    </location>
</feature>
<evidence type="ECO:0000313" key="5">
    <source>
        <dbReference type="EMBL" id="JAN50650.1"/>
    </source>
</evidence>
<reference evidence="5" key="1">
    <citation type="submission" date="2015-10" db="EMBL/GenBank/DDBJ databases">
        <title>EvidentialGene: Evidence-directed Construction of Complete mRNA Transcriptomes without Genomes.</title>
        <authorList>
            <person name="Gilbert D.G."/>
        </authorList>
    </citation>
    <scope>NUCLEOTIDE SEQUENCE</scope>
</reference>
<reference evidence="6 7" key="2">
    <citation type="submission" date="2016-03" db="EMBL/GenBank/DDBJ databases">
        <title>EvidentialGene: Evidence-directed Construction of Genes on Genomes.</title>
        <authorList>
            <person name="Gilbert D.G."/>
            <person name="Choi J.-H."/>
            <person name="Mockaitis K."/>
            <person name="Colbourne J."/>
            <person name="Pfrender M."/>
        </authorList>
    </citation>
    <scope>NUCLEOTIDE SEQUENCE [LARGE SCALE GENOMIC DNA]</scope>
    <source>
        <strain evidence="6 7">Xinb3</strain>
        <tissue evidence="6">Complete organism</tissue>
    </source>
</reference>
<keyword evidence="2" id="KW-0964">Secreted</keyword>
<evidence type="ECO:0000256" key="2">
    <source>
        <dbReference type="ARBA" id="ARBA00022525"/>
    </source>
</evidence>
<feature type="chain" id="PRO_5007981349" description="Single domain-containing protein" evidence="3">
    <location>
        <begin position="17"/>
        <end position="124"/>
    </location>
</feature>
<organism evidence="6 7">
    <name type="scientific">Daphnia magna</name>
    <dbReference type="NCBI Taxonomy" id="35525"/>
    <lineage>
        <taxon>Eukaryota</taxon>
        <taxon>Metazoa</taxon>
        <taxon>Ecdysozoa</taxon>
        <taxon>Arthropoda</taxon>
        <taxon>Crustacea</taxon>
        <taxon>Branchiopoda</taxon>
        <taxon>Diplostraca</taxon>
        <taxon>Cladocera</taxon>
        <taxon>Anomopoda</taxon>
        <taxon>Daphniidae</taxon>
        <taxon>Daphnia</taxon>
    </lineage>
</organism>
<evidence type="ECO:0000313" key="7">
    <source>
        <dbReference type="Proteomes" id="UP000076858"/>
    </source>
</evidence>
<dbReference type="GO" id="GO:0005576">
    <property type="term" value="C:extracellular region"/>
    <property type="evidence" value="ECO:0007669"/>
    <property type="project" value="UniProtKB-SubCell"/>
</dbReference>
<evidence type="ECO:0000313" key="6">
    <source>
        <dbReference type="EMBL" id="KZS03402.1"/>
    </source>
</evidence>
<accession>A0A0P5MCE4</accession>
<keyword evidence="7" id="KW-1185">Reference proteome</keyword>
<dbReference type="OrthoDB" id="6329054at2759"/>
<dbReference type="Pfam" id="PF15430">
    <property type="entry name" value="SVWC"/>
    <property type="match status" value="1"/>
</dbReference>
<dbReference type="InterPro" id="IPR029277">
    <property type="entry name" value="SVWC_dom"/>
</dbReference>
<dbReference type="AlphaFoldDB" id="A0A0P5MCE4"/>
<protein>
    <recommendedName>
        <fullName evidence="4">Single domain-containing protein</fullName>
    </recommendedName>
</protein>
<evidence type="ECO:0000256" key="3">
    <source>
        <dbReference type="SAM" id="SignalP"/>
    </source>
</evidence>
<evidence type="ECO:0000256" key="1">
    <source>
        <dbReference type="ARBA" id="ARBA00004613"/>
    </source>
</evidence>
<evidence type="ECO:0000259" key="4">
    <source>
        <dbReference type="SMART" id="SM01318"/>
    </source>
</evidence>
<gene>
    <name evidence="6" type="ORF">APZ42_033834</name>
</gene>
<name>A0A0P5MCE4_9CRUS</name>
<proteinExistence type="predicted"/>